<evidence type="ECO:0000313" key="1">
    <source>
        <dbReference type="EMBL" id="QXE07455.1"/>
    </source>
</evidence>
<keyword evidence="2" id="KW-1185">Reference proteome</keyword>
<dbReference type="EMBL" id="CP017565">
    <property type="protein sequence ID" value="QXE07455.1"/>
    <property type="molecule type" value="Genomic_DNA"/>
</dbReference>
<dbReference type="KEGG" id="pspw:BJG93_36960"/>
<dbReference type="AlphaFoldDB" id="A0A8F4QJ52"/>
<sequence length="143" mass="15914">MHPTVRRSALSAGQAGFPTFARLTPTHGTENDTINAVEQRNICSTLSSKSFISVNLKAYHAAVRCSSLRKTSARIRSGVLDQKLDAIARATAIPEHLVPQLYLLHRKRETSVAFWQAWNRLLAAMGRKEFTLLELGPVQPQHI</sequence>
<geneLocation type="plasmid" evidence="1 2">
    <name>pl2WSM5005</name>
</geneLocation>
<accession>A0A8F4QJ52</accession>
<proteinExistence type="predicted"/>
<dbReference type="RefSeq" id="WP_154671645.1">
    <property type="nucleotide sequence ID" value="NZ_CP017565.2"/>
</dbReference>
<keyword evidence="1" id="KW-0614">Plasmid</keyword>
<gene>
    <name evidence="1" type="ORF">BJG93_36960</name>
</gene>
<protein>
    <submittedName>
        <fullName evidence="1">Uncharacterized protein</fullName>
    </submittedName>
</protein>
<evidence type="ECO:0000313" key="2">
    <source>
        <dbReference type="Proteomes" id="UP000179860"/>
    </source>
</evidence>
<name>A0A8F4QJ52_9BURK</name>
<organism evidence="1 2">
    <name type="scientific">Paraburkholderia sprentiae WSM5005</name>
    <dbReference type="NCBI Taxonomy" id="754502"/>
    <lineage>
        <taxon>Bacteria</taxon>
        <taxon>Pseudomonadati</taxon>
        <taxon>Pseudomonadota</taxon>
        <taxon>Betaproteobacteria</taxon>
        <taxon>Burkholderiales</taxon>
        <taxon>Burkholderiaceae</taxon>
        <taxon>Paraburkholderia</taxon>
    </lineage>
</organism>
<dbReference type="OrthoDB" id="569350at2"/>
<reference evidence="1" key="1">
    <citation type="submission" date="2016-09" db="EMBL/GenBank/DDBJ databases">
        <title>The Complete Genome of Burkholderia sprentiae wsm5005.</title>
        <authorList>
            <person name="De Meyer S."/>
            <person name="Wang P."/>
            <person name="Terpolilli J."/>
        </authorList>
    </citation>
    <scope>NUCLEOTIDE SEQUENCE [LARGE SCALE GENOMIC DNA]</scope>
    <source>
        <strain evidence="1">WSM5005</strain>
    </source>
</reference>
<dbReference type="Proteomes" id="UP000179860">
    <property type="component" value="Plasmid pl2WSM5005"/>
</dbReference>